<protein>
    <submittedName>
        <fullName evidence="6">CvpA family protein</fullName>
    </submittedName>
</protein>
<evidence type="ECO:0000256" key="5">
    <source>
        <dbReference type="SAM" id="Phobius"/>
    </source>
</evidence>
<keyword evidence="7" id="KW-1185">Reference proteome</keyword>
<dbReference type="RefSeq" id="WP_204202899.1">
    <property type="nucleotide sequence ID" value="NZ_JAFELM010000022.1"/>
</dbReference>
<evidence type="ECO:0000256" key="3">
    <source>
        <dbReference type="ARBA" id="ARBA00022989"/>
    </source>
</evidence>
<dbReference type="Pfam" id="PF02674">
    <property type="entry name" value="Colicin_V"/>
    <property type="match status" value="1"/>
</dbReference>
<dbReference type="EMBL" id="JAFELM010000022">
    <property type="protein sequence ID" value="MBM6617527.1"/>
    <property type="molecule type" value="Genomic_DNA"/>
</dbReference>
<evidence type="ECO:0000256" key="4">
    <source>
        <dbReference type="ARBA" id="ARBA00023136"/>
    </source>
</evidence>
<keyword evidence="4 5" id="KW-0472">Membrane</keyword>
<dbReference type="Proteomes" id="UP001518925">
    <property type="component" value="Unassembled WGS sequence"/>
</dbReference>
<accession>A0ABS2DGB9</accession>
<comment type="subcellular location">
    <subcellularLocation>
        <location evidence="1">Membrane</location>
        <topology evidence="1">Multi-pass membrane protein</topology>
    </subcellularLocation>
</comment>
<keyword evidence="3 5" id="KW-1133">Transmembrane helix</keyword>
<reference evidence="6 7" key="1">
    <citation type="submission" date="2021-02" db="EMBL/GenBank/DDBJ databases">
        <title>Bacillus sp. RD4P76, an endophyte from a halophyte.</title>
        <authorList>
            <person name="Sun J.-Q."/>
        </authorList>
    </citation>
    <scope>NUCLEOTIDE SEQUENCE [LARGE SCALE GENOMIC DNA]</scope>
    <source>
        <strain evidence="6 7">RD4P76</strain>
    </source>
</reference>
<keyword evidence="2 5" id="KW-0812">Transmembrane</keyword>
<sequence length="189" mass="21251">MLDLAILLILGIGFFIGLRRGLILQVVHLTGFIAAFIVSYLYFDELAPKLKLWVPYPELSDGSVMSLIFSSADLESAYYRAIAFAMLFFGTKIVMQILGSMLDFLAHLPILKQINSWAGGVLGFVEVYLIMFLLLYIGALLPVELIQSHMQDSFMAMTIVKHTPIFSGTIQELWIENMNLSTILPFHIL</sequence>
<evidence type="ECO:0000313" key="7">
    <source>
        <dbReference type="Proteomes" id="UP001518925"/>
    </source>
</evidence>
<dbReference type="InterPro" id="IPR003825">
    <property type="entry name" value="Colicin-V_CvpA"/>
</dbReference>
<dbReference type="PANTHER" id="PTHR37306">
    <property type="entry name" value="COLICIN V PRODUCTION PROTEIN"/>
    <property type="match status" value="1"/>
</dbReference>
<dbReference type="PANTHER" id="PTHR37306:SF1">
    <property type="entry name" value="COLICIN V PRODUCTION PROTEIN"/>
    <property type="match status" value="1"/>
</dbReference>
<name>A0ABS2DGB9_9BACI</name>
<feature type="transmembrane region" description="Helical" evidence="5">
    <location>
        <begin position="117"/>
        <end position="141"/>
    </location>
</feature>
<evidence type="ECO:0000313" key="6">
    <source>
        <dbReference type="EMBL" id="MBM6617527.1"/>
    </source>
</evidence>
<feature type="transmembrane region" description="Helical" evidence="5">
    <location>
        <begin position="77"/>
        <end position="105"/>
    </location>
</feature>
<organism evidence="6 7">
    <name type="scientific">Bacillus suaedaesalsae</name>
    <dbReference type="NCBI Taxonomy" id="2810349"/>
    <lineage>
        <taxon>Bacteria</taxon>
        <taxon>Bacillati</taxon>
        <taxon>Bacillota</taxon>
        <taxon>Bacilli</taxon>
        <taxon>Bacillales</taxon>
        <taxon>Bacillaceae</taxon>
        <taxon>Bacillus</taxon>
    </lineage>
</organism>
<gene>
    <name evidence="6" type="ORF">JR050_07525</name>
</gene>
<feature type="transmembrane region" description="Helical" evidence="5">
    <location>
        <begin position="21"/>
        <end position="43"/>
    </location>
</feature>
<proteinExistence type="predicted"/>
<evidence type="ECO:0000256" key="1">
    <source>
        <dbReference type="ARBA" id="ARBA00004141"/>
    </source>
</evidence>
<comment type="caution">
    <text evidence="6">The sequence shown here is derived from an EMBL/GenBank/DDBJ whole genome shotgun (WGS) entry which is preliminary data.</text>
</comment>
<evidence type="ECO:0000256" key="2">
    <source>
        <dbReference type="ARBA" id="ARBA00022692"/>
    </source>
</evidence>